<dbReference type="SUPFAM" id="SSF48403">
    <property type="entry name" value="Ankyrin repeat"/>
    <property type="match status" value="1"/>
</dbReference>
<dbReference type="VEuPathDB" id="TrichDB:TVAGG3_0221770"/>
<dbReference type="Proteomes" id="UP000001542">
    <property type="component" value="Unassembled WGS sequence"/>
</dbReference>
<dbReference type="eggNOG" id="KOG4412">
    <property type="taxonomic scope" value="Eukaryota"/>
</dbReference>
<dbReference type="InParanoid" id="A2FCD2"/>
<dbReference type="InterPro" id="IPR020683">
    <property type="entry name" value="DUF3447"/>
</dbReference>
<dbReference type="SMR" id="A2FCD2"/>
<dbReference type="Gene3D" id="1.25.40.20">
    <property type="entry name" value="Ankyrin repeat-containing domain"/>
    <property type="match status" value="1"/>
</dbReference>
<feature type="repeat" description="ANK" evidence="1">
    <location>
        <begin position="348"/>
        <end position="380"/>
    </location>
</feature>
<dbReference type="PROSITE" id="PS50297">
    <property type="entry name" value="ANK_REP_REGION"/>
    <property type="match status" value="3"/>
</dbReference>
<dbReference type="PRINTS" id="PR01415">
    <property type="entry name" value="ANKYRIN"/>
</dbReference>
<dbReference type="Pfam" id="PF00023">
    <property type="entry name" value="Ank"/>
    <property type="match status" value="1"/>
</dbReference>
<dbReference type="PANTHER" id="PTHR24182">
    <property type="entry name" value="ANKYRIN REPEAT AND SOCS BOX CONTAINING 4"/>
    <property type="match status" value="1"/>
</dbReference>
<keyword evidence="4" id="KW-1185">Reference proteome</keyword>
<evidence type="ECO:0000313" key="3">
    <source>
        <dbReference type="EMBL" id="EAX97444.1"/>
    </source>
</evidence>
<dbReference type="OrthoDB" id="5588096at2759"/>
<dbReference type="AlphaFoldDB" id="A2FCD2"/>
<dbReference type="KEGG" id="tva:4755229"/>
<dbReference type="STRING" id="5722.A2FCD2"/>
<feature type="domain" description="DUF3447" evidence="2">
    <location>
        <begin position="201"/>
        <end position="276"/>
    </location>
</feature>
<accession>A2FCD2</accession>
<dbReference type="RefSeq" id="XP_001310374.1">
    <property type="nucleotide sequence ID" value="XM_001310373.1"/>
</dbReference>
<reference evidence="3" key="1">
    <citation type="submission" date="2006-10" db="EMBL/GenBank/DDBJ databases">
        <authorList>
            <person name="Amadeo P."/>
            <person name="Zhao Q."/>
            <person name="Wortman J."/>
            <person name="Fraser-Liggett C."/>
            <person name="Carlton J."/>
        </authorList>
    </citation>
    <scope>NUCLEOTIDE SEQUENCE</scope>
    <source>
        <strain evidence="3">G3</strain>
    </source>
</reference>
<dbReference type="EMBL" id="DS113715">
    <property type="protein sequence ID" value="EAX97444.1"/>
    <property type="molecule type" value="Genomic_DNA"/>
</dbReference>
<dbReference type="InterPro" id="IPR036770">
    <property type="entry name" value="Ankyrin_rpt-contain_sf"/>
</dbReference>
<keyword evidence="1" id="KW-0040">ANK repeat</keyword>
<feature type="repeat" description="ANK" evidence="1">
    <location>
        <begin position="315"/>
        <end position="347"/>
    </location>
</feature>
<protein>
    <recommendedName>
        <fullName evidence="2">DUF3447 domain-containing protein</fullName>
    </recommendedName>
</protein>
<dbReference type="InterPro" id="IPR002110">
    <property type="entry name" value="Ankyrin_rpt"/>
</dbReference>
<dbReference type="PROSITE" id="PS50088">
    <property type="entry name" value="ANK_REPEAT"/>
    <property type="match status" value="3"/>
</dbReference>
<dbReference type="VEuPathDB" id="TrichDB:TVAG_226880"/>
<evidence type="ECO:0000313" key="4">
    <source>
        <dbReference type="Proteomes" id="UP000001542"/>
    </source>
</evidence>
<dbReference type="SMART" id="SM00248">
    <property type="entry name" value="ANK"/>
    <property type="match status" value="6"/>
</dbReference>
<dbReference type="Pfam" id="PF11929">
    <property type="entry name" value="DUF3447"/>
    <property type="match status" value="1"/>
</dbReference>
<dbReference type="PANTHER" id="PTHR24182:SF13">
    <property type="entry name" value="LD18443P"/>
    <property type="match status" value="1"/>
</dbReference>
<sequence>MSDKSVIPIQYDEFMDNFKECIDSFNALYQLKTNNEEEIRSIYKLIKINLLESKIYLPQFIIQSISTISIYNNRYMKAYLQIVKQIFDDYHPECIKEVKPIFNYLFYKEYGIFLEELDQNDFQRYEKNNYTSNIHQENTIYSAIMENNKVSLVSFTEREGFDKYQRLKNELYPDSDSSFSLLEICCYYGSVDCFKFLKSQFKLSITQKCLRFSFLSGNQEIMNKCLKHHKPDNTCMQNAIIKHNIDFVTFLSDEYKININLEYCGMYNNLLAFFVYLDQTRSVDKCFACSTLFNNEKLCTFLISHGANINTKDKNGCTALHFATLYNCTKMLEFLILHGADINAKNESGCTILHFAAELDKKDIAEILISYGADINAKNEHGRTPLHFAAQYNQKEIAEILILHDADISARDKDGRTALSIAYLKKSKEVAQFLNSYTK</sequence>
<gene>
    <name evidence="3" type="ORF">TVAG_226880</name>
</gene>
<evidence type="ECO:0000256" key="1">
    <source>
        <dbReference type="PROSITE-ProRule" id="PRU00023"/>
    </source>
</evidence>
<name>A2FCD2_TRIV3</name>
<organism evidence="3 4">
    <name type="scientific">Trichomonas vaginalis (strain ATCC PRA-98 / G3)</name>
    <dbReference type="NCBI Taxonomy" id="412133"/>
    <lineage>
        <taxon>Eukaryota</taxon>
        <taxon>Metamonada</taxon>
        <taxon>Parabasalia</taxon>
        <taxon>Trichomonadida</taxon>
        <taxon>Trichomonadidae</taxon>
        <taxon>Trichomonas</taxon>
    </lineage>
</organism>
<feature type="repeat" description="ANK" evidence="1">
    <location>
        <begin position="381"/>
        <end position="413"/>
    </location>
</feature>
<evidence type="ECO:0000259" key="2">
    <source>
        <dbReference type="Pfam" id="PF11929"/>
    </source>
</evidence>
<dbReference type="Pfam" id="PF12796">
    <property type="entry name" value="Ank_2"/>
    <property type="match status" value="1"/>
</dbReference>
<proteinExistence type="predicted"/>
<reference evidence="3" key="2">
    <citation type="journal article" date="2007" name="Science">
        <title>Draft genome sequence of the sexually transmitted pathogen Trichomonas vaginalis.</title>
        <authorList>
            <person name="Carlton J.M."/>
            <person name="Hirt R.P."/>
            <person name="Silva J.C."/>
            <person name="Delcher A.L."/>
            <person name="Schatz M."/>
            <person name="Zhao Q."/>
            <person name="Wortman J.R."/>
            <person name="Bidwell S.L."/>
            <person name="Alsmark U.C.M."/>
            <person name="Besteiro S."/>
            <person name="Sicheritz-Ponten T."/>
            <person name="Noel C.J."/>
            <person name="Dacks J.B."/>
            <person name="Foster P.G."/>
            <person name="Simillion C."/>
            <person name="Van de Peer Y."/>
            <person name="Miranda-Saavedra D."/>
            <person name="Barton G.J."/>
            <person name="Westrop G.D."/>
            <person name="Mueller S."/>
            <person name="Dessi D."/>
            <person name="Fiori P.L."/>
            <person name="Ren Q."/>
            <person name="Paulsen I."/>
            <person name="Zhang H."/>
            <person name="Bastida-Corcuera F.D."/>
            <person name="Simoes-Barbosa A."/>
            <person name="Brown M.T."/>
            <person name="Hayes R.D."/>
            <person name="Mukherjee M."/>
            <person name="Okumura C.Y."/>
            <person name="Schneider R."/>
            <person name="Smith A.J."/>
            <person name="Vanacova S."/>
            <person name="Villalvazo M."/>
            <person name="Haas B.J."/>
            <person name="Pertea M."/>
            <person name="Feldblyum T.V."/>
            <person name="Utterback T.R."/>
            <person name="Shu C.L."/>
            <person name="Osoegawa K."/>
            <person name="de Jong P.J."/>
            <person name="Hrdy I."/>
            <person name="Horvathova L."/>
            <person name="Zubacova Z."/>
            <person name="Dolezal P."/>
            <person name="Malik S.B."/>
            <person name="Logsdon J.M. Jr."/>
            <person name="Henze K."/>
            <person name="Gupta A."/>
            <person name="Wang C.C."/>
            <person name="Dunne R.L."/>
            <person name="Upcroft J.A."/>
            <person name="Upcroft P."/>
            <person name="White O."/>
            <person name="Salzberg S.L."/>
            <person name="Tang P."/>
            <person name="Chiu C.-H."/>
            <person name="Lee Y.-S."/>
            <person name="Embley T.M."/>
            <person name="Coombs G.H."/>
            <person name="Mottram J.C."/>
            <person name="Tachezy J."/>
            <person name="Fraser-Liggett C.M."/>
            <person name="Johnson P.J."/>
        </authorList>
    </citation>
    <scope>NUCLEOTIDE SEQUENCE [LARGE SCALE GENOMIC DNA]</scope>
    <source>
        <strain evidence="3">G3</strain>
    </source>
</reference>